<dbReference type="Gene3D" id="1.20.120.330">
    <property type="entry name" value="Nucleotidyltransferases domain 2"/>
    <property type="match status" value="1"/>
</dbReference>
<protein>
    <submittedName>
        <fullName evidence="3">HEPN domain-containing protein</fullName>
    </submittedName>
</protein>
<reference evidence="3" key="1">
    <citation type="journal article" date="2020" name="mSystems">
        <title>Genome- and Community-Level Interaction Insights into Carbon Utilization and Element Cycling Functions of Hydrothermarchaeota in Hydrothermal Sediment.</title>
        <authorList>
            <person name="Zhou Z."/>
            <person name="Liu Y."/>
            <person name="Xu W."/>
            <person name="Pan J."/>
            <person name="Luo Z.H."/>
            <person name="Li M."/>
        </authorList>
    </citation>
    <scope>NUCLEOTIDE SEQUENCE [LARGE SCALE GENOMIC DNA]</scope>
    <source>
        <strain evidence="2">SpSt-618</strain>
        <strain evidence="3">SpSt-657</strain>
    </source>
</reference>
<organism evidence="3">
    <name type="scientific">Ignisphaera aggregans</name>
    <dbReference type="NCBI Taxonomy" id="334771"/>
    <lineage>
        <taxon>Archaea</taxon>
        <taxon>Thermoproteota</taxon>
        <taxon>Thermoprotei</taxon>
        <taxon>Desulfurococcales</taxon>
        <taxon>Desulfurococcaceae</taxon>
        <taxon>Ignisphaera</taxon>
    </lineage>
</organism>
<dbReference type="EMBL" id="DTAI01000118">
    <property type="protein sequence ID" value="HGN36699.1"/>
    <property type="molecule type" value="Genomic_DNA"/>
</dbReference>
<feature type="domain" description="HEPN" evidence="1">
    <location>
        <begin position="6"/>
        <end position="123"/>
    </location>
</feature>
<dbReference type="Pfam" id="PF05168">
    <property type="entry name" value="HEPN"/>
    <property type="match status" value="1"/>
</dbReference>
<dbReference type="SMART" id="SM00748">
    <property type="entry name" value="HEPN"/>
    <property type="match status" value="1"/>
</dbReference>
<evidence type="ECO:0000313" key="3">
    <source>
        <dbReference type="EMBL" id="HGQ18345.1"/>
    </source>
</evidence>
<evidence type="ECO:0000313" key="2">
    <source>
        <dbReference type="EMBL" id="HGN36699.1"/>
    </source>
</evidence>
<dbReference type="EMBL" id="DTBZ01000098">
    <property type="protein sequence ID" value="HGQ18345.1"/>
    <property type="molecule type" value="Genomic_DNA"/>
</dbReference>
<proteinExistence type="predicted"/>
<comment type="caution">
    <text evidence="3">The sequence shown here is derived from an EMBL/GenBank/DDBJ whole genome shotgun (WGS) entry which is preliminary data.</text>
</comment>
<dbReference type="InterPro" id="IPR007842">
    <property type="entry name" value="HEPN_dom"/>
</dbReference>
<accession>A0A7J3JQY3</accession>
<name>A0A7J3JQY3_9CREN</name>
<evidence type="ECO:0000259" key="1">
    <source>
        <dbReference type="PROSITE" id="PS50910"/>
    </source>
</evidence>
<dbReference type="PROSITE" id="PS50910">
    <property type="entry name" value="HEPN"/>
    <property type="match status" value="1"/>
</dbReference>
<dbReference type="AlphaFoldDB" id="A0A7J3JQY3"/>
<gene>
    <name evidence="2" type="ORF">ENT87_04020</name>
    <name evidence="3" type="ORF">ENU30_05160</name>
</gene>
<dbReference type="SUPFAM" id="SSF81593">
    <property type="entry name" value="Nucleotidyltransferase substrate binding subunit/domain"/>
    <property type="match status" value="1"/>
</dbReference>
<sequence length="136" mass="15963">MAQPYLRQAEERIKHAKEALEGGNYPYVVRQCREAVELLLKASLRLVGVEVPKWHDVGPVLRREANRFPEWFQAEIPILARIPRKLRREREISMYGDEESGVFPDELYDRFDAEEVLGYALQVYSTVLKLIQQYIT</sequence>